<feature type="compositionally biased region" description="Acidic residues" evidence="1">
    <location>
        <begin position="291"/>
        <end position="307"/>
    </location>
</feature>
<feature type="region of interest" description="Disordered" evidence="1">
    <location>
        <begin position="288"/>
        <end position="307"/>
    </location>
</feature>
<dbReference type="InterPro" id="IPR022203">
    <property type="entry name" value="DUF3727"/>
</dbReference>
<gene>
    <name evidence="2" type="ORF">CDCA_CDCA07G2261</name>
</gene>
<feature type="compositionally biased region" description="Polar residues" evidence="1">
    <location>
        <begin position="92"/>
        <end position="101"/>
    </location>
</feature>
<sequence>MAPGESTLRASAQWIRSVGRHGNHTGSDLRTSWRGDWVAWAVAPVARLWSAASLSVARLRPAVAPNGSMRPASTATRTIFPRARLDRPSSLARPSSRTGWNEGSAVAAPRTIGWRSWSAKAPRNGRKRRPPTEREQPEPPPPSGNASSASAAFRTTASTSRSGGGNAAATNGDYDNDDDPDALSADVDADDAPTITLTDPTEPSDRTLDCYVDEVVTVDDQEYMVLMPVNQPVVFAHFVQRNGESLLAAVEEPAEVDRLFRDAFIALADRDVILNRSAVVMTVEGDLYGEAGEDEEEEEDDEDDEEQLDVRADADGEAALGGDSAEEEVEVLATFMDEHADTYYVCMPLEPVVLIGKRVGEDPQHAVLPNEAERARVGPLIEEVLRKRRT</sequence>
<comment type="caution">
    <text evidence="2">The sequence shown here is derived from an EMBL/GenBank/DDBJ whole genome shotgun (WGS) entry which is preliminary data.</text>
</comment>
<keyword evidence="3" id="KW-1185">Reference proteome</keyword>
<reference evidence="2 3" key="1">
    <citation type="submission" date="2022-07" db="EMBL/GenBank/DDBJ databases">
        <title>Genome-wide signatures of adaptation to extreme environments.</title>
        <authorList>
            <person name="Cho C.H."/>
            <person name="Yoon H.S."/>
        </authorList>
    </citation>
    <scope>NUCLEOTIDE SEQUENCE [LARGE SCALE GENOMIC DNA]</scope>
    <source>
        <strain evidence="2 3">DBV 063 E5</strain>
    </source>
</reference>
<feature type="compositionally biased region" description="Acidic residues" evidence="1">
    <location>
        <begin position="174"/>
        <end position="191"/>
    </location>
</feature>
<dbReference type="AlphaFoldDB" id="A0AAV9IVV5"/>
<name>A0AAV9IVV5_CYACA</name>
<dbReference type="Proteomes" id="UP001301350">
    <property type="component" value="Unassembled WGS sequence"/>
</dbReference>
<organism evidence="2 3">
    <name type="scientific">Cyanidium caldarium</name>
    <name type="common">Red alga</name>
    <dbReference type="NCBI Taxonomy" id="2771"/>
    <lineage>
        <taxon>Eukaryota</taxon>
        <taxon>Rhodophyta</taxon>
        <taxon>Bangiophyceae</taxon>
        <taxon>Cyanidiales</taxon>
        <taxon>Cyanidiaceae</taxon>
        <taxon>Cyanidium</taxon>
    </lineage>
</organism>
<evidence type="ECO:0000256" key="1">
    <source>
        <dbReference type="SAM" id="MobiDB-lite"/>
    </source>
</evidence>
<evidence type="ECO:0000313" key="3">
    <source>
        <dbReference type="Proteomes" id="UP001301350"/>
    </source>
</evidence>
<evidence type="ECO:0008006" key="4">
    <source>
        <dbReference type="Google" id="ProtNLM"/>
    </source>
</evidence>
<accession>A0AAV9IVV5</accession>
<dbReference type="EMBL" id="JANCYW010000007">
    <property type="protein sequence ID" value="KAK4536236.1"/>
    <property type="molecule type" value="Genomic_DNA"/>
</dbReference>
<dbReference type="Pfam" id="PF12527">
    <property type="entry name" value="DUF3727"/>
    <property type="match status" value="1"/>
</dbReference>
<feature type="compositionally biased region" description="Low complexity" evidence="1">
    <location>
        <begin position="145"/>
        <end position="173"/>
    </location>
</feature>
<evidence type="ECO:0000313" key="2">
    <source>
        <dbReference type="EMBL" id="KAK4536236.1"/>
    </source>
</evidence>
<protein>
    <recommendedName>
        <fullName evidence="4">DUF3727 domain-containing protein</fullName>
    </recommendedName>
</protein>
<feature type="region of interest" description="Disordered" evidence="1">
    <location>
        <begin position="83"/>
        <end position="206"/>
    </location>
</feature>
<proteinExistence type="predicted"/>